<gene>
    <name evidence="2" type="ORF">BURPS1710A_2089</name>
</gene>
<dbReference type="Proteomes" id="UP000001812">
    <property type="component" value="Chromosome I"/>
</dbReference>
<evidence type="ECO:0000313" key="2">
    <source>
        <dbReference type="EMBL" id="EET07035.1"/>
    </source>
</evidence>
<feature type="region of interest" description="Disordered" evidence="1">
    <location>
        <begin position="22"/>
        <end position="83"/>
    </location>
</feature>
<dbReference type="AlphaFoldDB" id="A0A0E1W1E9"/>
<dbReference type="EMBL" id="CM000832">
    <property type="protein sequence ID" value="EET07035.1"/>
    <property type="molecule type" value="Genomic_DNA"/>
</dbReference>
<feature type="compositionally biased region" description="Basic residues" evidence="1">
    <location>
        <begin position="57"/>
        <end position="69"/>
    </location>
</feature>
<organism evidence="2">
    <name type="scientific">Burkholderia pseudomallei 1710a</name>
    <dbReference type="NCBI Taxonomy" id="320371"/>
    <lineage>
        <taxon>Bacteria</taxon>
        <taxon>Pseudomonadati</taxon>
        <taxon>Pseudomonadota</taxon>
        <taxon>Betaproteobacteria</taxon>
        <taxon>Burkholderiales</taxon>
        <taxon>Burkholderiaceae</taxon>
        <taxon>Burkholderia</taxon>
        <taxon>pseudomallei group</taxon>
    </lineage>
</organism>
<dbReference type="RefSeq" id="WP_004526791.1">
    <property type="nucleotide sequence ID" value="NZ_CM000832.1"/>
</dbReference>
<sequence length="106" mass="11939">MRRDGAGRAPWRDVLEIRDALPARTPRIGPNGRHVPPRHRRSPAFTRARPVAARSTSRGRRRATRKRAARFAPPPPPCSKASYPTVRAIGREPVKRRPAVHNYIGL</sequence>
<reference evidence="2" key="1">
    <citation type="submission" date="2009-05" db="EMBL/GenBank/DDBJ databases">
        <authorList>
            <person name="Harkins D.M."/>
            <person name="DeShazer D."/>
            <person name="Woods D.E."/>
            <person name="Brinkac L.M."/>
            <person name="Brown K.A."/>
            <person name="Hung G.C."/>
            <person name="Tuanyok A."/>
            <person name="Zhang B."/>
            <person name="Nierman W.C."/>
        </authorList>
    </citation>
    <scope>NUCLEOTIDE SEQUENCE [LARGE SCALE GENOMIC DNA]</scope>
    <source>
        <strain evidence="2">1710a</strain>
    </source>
</reference>
<proteinExistence type="predicted"/>
<evidence type="ECO:0000256" key="1">
    <source>
        <dbReference type="SAM" id="MobiDB-lite"/>
    </source>
</evidence>
<dbReference type="HOGENOM" id="CLU_2218107_0_0_4"/>
<protein>
    <submittedName>
        <fullName evidence="2">Uncharacterized protein</fullName>
    </submittedName>
</protein>
<name>A0A0E1W1E9_BURPE</name>
<accession>A0A0E1W1E9</accession>